<dbReference type="InterPro" id="IPR005607">
    <property type="entry name" value="BSD_dom"/>
</dbReference>
<dbReference type="SMART" id="SM00751">
    <property type="entry name" value="BSD"/>
    <property type="match status" value="1"/>
</dbReference>
<protein>
    <recommendedName>
        <fullName evidence="2">BSD domain-containing protein</fullName>
    </recommendedName>
</protein>
<feature type="domain" description="BSD" evidence="2">
    <location>
        <begin position="153"/>
        <end position="205"/>
    </location>
</feature>
<feature type="compositionally biased region" description="Basic and acidic residues" evidence="1">
    <location>
        <begin position="377"/>
        <end position="395"/>
    </location>
</feature>
<comment type="caution">
    <text evidence="3">The sequence shown here is derived from an EMBL/GenBank/DDBJ whole genome shotgun (WGS) entry which is preliminary data.</text>
</comment>
<dbReference type="EMBL" id="UYJE01008625">
    <property type="protein sequence ID" value="VDI65527.1"/>
    <property type="molecule type" value="Genomic_DNA"/>
</dbReference>
<dbReference type="PANTHER" id="PTHR16019">
    <property type="entry name" value="SYNAPSE-ASSOCIATED PROTEIN"/>
    <property type="match status" value="1"/>
</dbReference>
<organism evidence="3 4">
    <name type="scientific">Mytilus galloprovincialis</name>
    <name type="common">Mediterranean mussel</name>
    <dbReference type="NCBI Taxonomy" id="29158"/>
    <lineage>
        <taxon>Eukaryota</taxon>
        <taxon>Metazoa</taxon>
        <taxon>Spiralia</taxon>
        <taxon>Lophotrochozoa</taxon>
        <taxon>Mollusca</taxon>
        <taxon>Bivalvia</taxon>
        <taxon>Autobranchia</taxon>
        <taxon>Pteriomorphia</taxon>
        <taxon>Mytilida</taxon>
        <taxon>Mytiloidea</taxon>
        <taxon>Mytilidae</taxon>
        <taxon>Mytilinae</taxon>
        <taxon>Mytilus</taxon>
    </lineage>
</organism>
<keyword evidence="4" id="KW-1185">Reference proteome</keyword>
<feature type="region of interest" description="Disordered" evidence="1">
    <location>
        <begin position="469"/>
        <end position="489"/>
    </location>
</feature>
<dbReference type="Gene3D" id="1.10.3970.10">
    <property type="entry name" value="BSD domain"/>
    <property type="match status" value="1"/>
</dbReference>
<dbReference type="Pfam" id="PF03909">
    <property type="entry name" value="BSD"/>
    <property type="match status" value="1"/>
</dbReference>
<feature type="compositionally biased region" description="Acidic residues" evidence="1">
    <location>
        <begin position="480"/>
        <end position="489"/>
    </location>
</feature>
<feature type="compositionally biased region" description="Acidic residues" evidence="1">
    <location>
        <begin position="228"/>
        <end position="242"/>
    </location>
</feature>
<evidence type="ECO:0000259" key="2">
    <source>
        <dbReference type="PROSITE" id="PS50858"/>
    </source>
</evidence>
<dbReference type="PROSITE" id="PS50858">
    <property type="entry name" value="BSD"/>
    <property type="match status" value="1"/>
</dbReference>
<feature type="compositionally biased region" description="Basic and acidic residues" evidence="1">
    <location>
        <begin position="411"/>
        <end position="439"/>
    </location>
</feature>
<dbReference type="PANTHER" id="PTHR16019:SF5">
    <property type="entry name" value="BSD DOMAIN-CONTAINING PROTEIN 1"/>
    <property type="match status" value="1"/>
</dbReference>
<proteinExistence type="predicted"/>
<dbReference type="InterPro" id="IPR051494">
    <property type="entry name" value="BSD_domain-containing"/>
</dbReference>
<dbReference type="GO" id="GO:0005737">
    <property type="term" value="C:cytoplasm"/>
    <property type="evidence" value="ECO:0007669"/>
    <property type="project" value="TreeGrafter"/>
</dbReference>
<evidence type="ECO:0000313" key="4">
    <source>
        <dbReference type="Proteomes" id="UP000596742"/>
    </source>
</evidence>
<dbReference type="SUPFAM" id="SSF140383">
    <property type="entry name" value="BSD domain-like"/>
    <property type="match status" value="1"/>
</dbReference>
<gene>
    <name evidence="3" type="ORF">MGAL_10B048816</name>
</gene>
<name>A0A8B6GL98_MYTGA</name>
<feature type="region of interest" description="Disordered" evidence="1">
    <location>
        <begin position="220"/>
        <end position="446"/>
    </location>
</feature>
<dbReference type="OrthoDB" id="73788at2759"/>
<evidence type="ECO:0000256" key="1">
    <source>
        <dbReference type="SAM" id="MobiDB-lite"/>
    </source>
</evidence>
<feature type="compositionally biased region" description="Basic and acidic residues" evidence="1">
    <location>
        <begin position="277"/>
        <end position="297"/>
    </location>
</feature>
<reference evidence="3" key="1">
    <citation type="submission" date="2018-11" db="EMBL/GenBank/DDBJ databases">
        <authorList>
            <person name="Alioto T."/>
            <person name="Alioto T."/>
        </authorList>
    </citation>
    <scope>NUCLEOTIDE SEQUENCE</scope>
</reference>
<dbReference type="InterPro" id="IPR035925">
    <property type="entry name" value="BSD_dom_sf"/>
</dbReference>
<feature type="compositionally biased region" description="Polar residues" evidence="1">
    <location>
        <begin position="258"/>
        <end position="276"/>
    </location>
</feature>
<feature type="compositionally biased region" description="Polar residues" evidence="1">
    <location>
        <begin position="308"/>
        <end position="319"/>
    </location>
</feature>
<evidence type="ECO:0000313" key="3">
    <source>
        <dbReference type="EMBL" id="VDI65527.1"/>
    </source>
</evidence>
<sequence length="489" mass="55182">MAESSETSDEGGSWWGGWIQAAKEKSMYGIQAAKEKSMSAYEMIKKDLEEFSNTMSNDTGEAVAKTSESLRETLKTENTEAARDKLKQGLSSFLDGLTKLLVVEAEDKDVPVARRNPTDPIFDRAKARLHAIQVDPGTYCNDPSGSIDKYKEWLKSFNMEVRKGEVSELLVSQVEVRGLYTRLVPSEISHANFWRRYFYKVHQLQIDEARKLALMKRAEQSEKKEDSINWDEEDDSSAEEGETNTGKLKYVENKKQTNKVPNISQNNGEQPPTSLVKTDRSMDSNIKDQTQESDRVVNNELPCDSDLKNNVGTTQSCSKTEGENCKSMDSESKGDISKSSEIKVDNTNDNKTGDNSLVLEEDVDKPTVTSIPCESLNLEKDLEKNVNTETEKLTENENVQPSEEENTNENIEIRTKEKGDTVVVNPDRDSPSTESTKESADEDWERDFDVELTEEDMKAADEIAKKLNLSSTDYTKLSADVEDDWESWE</sequence>
<dbReference type="AlphaFoldDB" id="A0A8B6GL98"/>
<dbReference type="Proteomes" id="UP000596742">
    <property type="component" value="Unassembled WGS sequence"/>
</dbReference>
<accession>A0A8B6GL98</accession>
<feature type="compositionally biased region" description="Basic and acidic residues" evidence="1">
    <location>
        <begin position="320"/>
        <end position="352"/>
    </location>
</feature>